<evidence type="ECO:0000256" key="1">
    <source>
        <dbReference type="ARBA" id="ARBA00022679"/>
    </source>
</evidence>
<evidence type="ECO:0000259" key="6">
    <source>
        <dbReference type="SMART" id="SM00827"/>
    </source>
</evidence>
<comment type="similarity">
    <text evidence="4">Belongs to the fabD family.</text>
</comment>
<proteinExistence type="inferred from homology"/>
<keyword evidence="2 4" id="KW-0012">Acyltransferase</keyword>
<dbReference type="AlphaFoldDB" id="A0AAE3A6B3"/>
<comment type="caution">
    <text evidence="7">The sequence shown here is derived from an EMBL/GenBank/DDBJ whole genome shotgun (WGS) entry which is preliminary data.</text>
</comment>
<dbReference type="PANTHER" id="PTHR42681:SF1">
    <property type="entry name" value="MALONYL-COA-ACYL CARRIER PROTEIN TRANSACYLASE, MITOCHONDRIAL"/>
    <property type="match status" value="1"/>
</dbReference>
<dbReference type="GO" id="GO:0004314">
    <property type="term" value="F:[acyl-carrier-protein] S-malonyltransferase activity"/>
    <property type="evidence" value="ECO:0007669"/>
    <property type="project" value="UniProtKB-EC"/>
</dbReference>
<evidence type="ECO:0000313" key="7">
    <source>
        <dbReference type="EMBL" id="MCC2126781.1"/>
    </source>
</evidence>
<dbReference type="Proteomes" id="UP001198220">
    <property type="component" value="Unassembled WGS sequence"/>
</dbReference>
<feature type="active site" evidence="5">
    <location>
        <position position="196"/>
    </location>
</feature>
<gene>
    <name evidence="7" type="primary">fabD</name>
    <name evidence="7" type="ORF">LKD36_11445</name>
</gene>
<dbReference type="RefSeq" id="WP_308459669.1">
    <property type="nucleotide sequence ID" value="NZ_JAJEPS010000011.1"/>
</dbReference>
<dbReference type="GO" id="GO:0005829">
    <property type="term" value="C:cytosol"/>
    <property type="evidence" value="ECO:0007669"/>
    <property type="project" value="TreeGrafter"/>
</dbReference>
<dbReference type="InterPro" id="IPR050858">
    <property type="entry name" value="Mal-CoA-ACP_Trans/PKS_FabD"/>
</dbReference>
<dbReference type="SMART" id="SM00827">
    <property type="entry name" value="PKS_AT"/>
    <property type="match status" value="1"/>
</dbReference>
<dbReference type="EC" id="2.3.1.39" evidence="4"/>
<keyword evidence="1 4" id="KW-0808">Transferase</keyword>
<organism evidence="7 8">
    <name type="scientific">Hominiventricola filiformis</name>
    <dbReference type="NCBI Taxonomy" id="2885352"/>
    <lineage>
        <taxon>Bacteria</taxon>
        <taxon>Bacillati</taxon>
        <taxon>Bacillota</taxon>
        <taxon>Clostridia</taxon>
        <taxon>Lachnospirales</taxon>
        <taxon>Lachnospiraceae</taxon>
        <taxon>Hominiventricola</taxon>
    </lineage>
</organism>
<dbReference type="GO" id="GO:0006633">
    <property type="term" value="P:fatty acid biosynthetic process"/>
    <property type="evidence" value="ECO:0007669"/>
    <property type="project" value="TreeGrafter"/>
</dbReference>
<dbReference type="InterPro" id="IPR001227">
    <property type="entry name" value="Ac_transferase_dom_sf"/>
</dbReference>
<feature type="domain" description="Malonyl-CoA:ACP transacylase (MAT)" evidence="6">
    <location>
        <begin position="7"/>
        <end position="292"/>
    </location>
</feature>
<dbReference type="InterPro" id="IPR014043">
    <property type="entry name" value="Acyl_transferase_dom"/>
</dbReference>
<dbReference type="Gene3D" id="3.40.366.10">
    <property type="entry name" value="Malonyl-Coenzyme A Acyl Carrier Protein, domain 2"/>
    <property type="match status" value="1"/>
</dbReference>
<dbReference type="InterPro" id="IPR024925">
    <property type="entry name" value="Malonyl_CoA-ACP_transAc"/>
</dbReference>
<name>A0AAE3A6B3_9FIRM</name>
<dbReference type="Pfam" id="PF00698">
    <property type="entry name" value="Acyl_transf_1"/>
    <property type="match status" value="1"/>
</dbReference>
<dbReference type="InterPro" id="IPR016036">
    <property type="entry name" value="Malonyl_transacylase_ACP-bd"/>
</dbReference>
<reference evidence="7 8" key="1">
    <citation type="submission" date="2021-10" db="EMBL/GenBank/DDBJ databases">
        <title>Anaerobic single-cell dispensing facilitates the cultivation of human gut bacteria.</title>
        <authorList>
            <person name="Afrizal A."/>
        </authorList>
    </citation>
    <scope>NUCLEOTIDE SEQUENCE [LARGE SCALE GENOMIC DNA]</scope>
    <source>
        <strain evidence="7 8">CLA-AA-H276</strain>
    </source>
</reference>
<feature type="active site" evidence="5">
    <location>
        <position position="90"/>
    </location>
</feature>
<dbReference type="NCBIfam" id="TIGR00128">
    <property type="entry name" value="fabD"/>
    <property type="match status" value="1"/>
</dbReference>
<accession>A0AAE3A6B3</accession>
<comment type="catalytic activity">
    <reaction evidence="3 4">
        <text>holo-[ACP] + malonyl-CoA = malonyl-[ACP] + CoA</text>
        <dbReference type="Rhea" id="RHEA:41792"/>
        <dbReference type="Rhea" id="RHEA-COMP:9623"/>
        <dbReference type="Rhea" id="RHEA-COMP:9685"/>
        <dbReference type="ChEBI" id="CHEBI:57287"/>
        <dbReference type="ChEBI" id="CHEBI:57384"/>
        <dbReference type="ChEBI" id="CHEBI:64479"/>
        <dbReference type="ChEBI" id="CHEBI:78449"/>
        <dbReference type="EC" id="2.3.1.39"/>
    </reaction>
</comment>
<dbReference type="SUPFAM" id="SSF55048">
    <property type="entry name" value="Probable ACP-binding domain of malonyl-CoA ACP transacylase"/>
    <property type="match status" value="1"/>
</dbReference>
<protein>
    <recommendedName>
        <fullName evidence="4">Malonyl CoA-acyl carrier protein transacylase</fullName>
        <ecNumber evidence="4">2.3.1.39</ecNumber>
    </recommendedName>
</protein>
<dbReference type="InterPro" id="IPR004410">
    <property type="entry name" value="Malonyl_CoA-ACP_transAc_FabD"/>
</dbReference>
<sequence length="308" mass="33012">MSKIAFMFPGQGAQYTGMAKDFYDTFPVSRKVFEDASEASGLDIPALCFEEDERLNQTEYTQICMLTAEAAILKAVEEQGVTSSVNAGLSLGEYGALIASGVMSEKDAFSVVRKRGIYMQEAVPTGGAMTAVLGLDAAVIEEVCEKTEGIVSIANYNCPGQIVITGEEAAVARAAESLKEAGAKRTVALKVSGPFHSKMLTGAGEKLGEALKEVELHAFSTPYITNVTADYVTSPAGVKELLRLQVSSSVRWQQSVERMIADGVDTFVEIGPGKTLSGFMRKIDRSVKTLNIENMADFEKAMAELKGE</sequence>
<dbReference type="PANTHER" id="PTHR42681">
    <property type="entry name" value="MALONYL-COA-ACYL CARRIER PROTEIN TRANSACYLASE, MITOCHONDRIAL"/>
    <property type="match status" value="1"/>
</dbReference>
<dbReference type="EMBL" id="JAJEPS010000011">
    <property type="protein sequence ID" value="MCC2126781.1"/>
    <property type="molecule type" value="Genomic_DNA"/>
</dbReference>
<dbReference type="SUPFAM" id="SSF52151">
    <property type="entry name" value="FabD/lysophospholipase-like"/>
    <property type="match status" value="1"/>
</dbReference>
<evidence type="ECO:0000256" key="5">
    <source>
        <dbReference type="PIRSR" id="PIRSR000446-1"/>
    </source>
</evidence>
<dbReference type="FunFam" id="3.30.70.250:FF:000001">
    <property type="entry name" value="Malonyl CoA-acyl carrier protein transacylase"/>
    <property type="match status" value="1"/>
</dbReference>
<keyword evidence="8" id="KW-1185">Reference proteome</keyword>
<dbReference type="PIRSF" id="PIRSF000446">
    <property type="entry name" value="Mct"/>
    <property type="match status" value="1"/>
</dbReference>
<evidence type="ECO:0000313" key="8">
    <source>
        <dbReference type="Proteomes" id="UP001198220"/>
    </source>
</evidence>
<evidence type="ECO:0000256" key="2">
    <source>
        <dbReference type="ARBA" id="ARBA00023315"/>
    </source>
</evidence>
<evidence type="ECO:0000256" key="4">
    <source>
        <dbReference type="PIRNR" id="PIRNR000446"/>
    </source>
</evidence>
<dbReference type="Gene3D" id="3.30.70.250">
    <property type="entry name" value="Malonyl-CoA ACP transacylase, ACP-binding"/>
    <property type="match status" value="1"/>
</dbReference>
<dbReference type="InterPro" id="IPR016035">
    <property type="entry name" value="Acyl_Trfase/lysoPLipase"/>
</dbReference>
<evidence type="ECO:0000256" key="3">
    <source>
        <dbReference type="ARBA" id="ARBA00048462"/>
    </source>
</evidence>